<name>A0ABV0AAU0_9FLAO</name>
<dbReference type="Gene3D" id="2.60.40.10">
    <property type="entry name" value="Immunoglobulins"/>
    <property type="match status" value="1"/>
</dbReference>
<dbReference type="SUPFAM" id="SSF49785">
    <property type="entry name" value="Galactose-binding domain-like"/>
    <property type="match status" value="1"/>
</dbReference>
<accession>A0ABV0AAU0</accession>
<dbReference type="InterPro" id="IPR022409">
    <property type="entry name" value="PKD/Chitinase_dom"/>
</dbReference>
<dbReference type="Proteomes" id="UP001416393">
    <property type="component" value="Unassembled WGS sequence"/>
</dbReference>
<keyword evidence="4" id="KW-1185">Reference proteome</keyword>
<reference evidence="3 4" key="1">
    <citation type="submission" date="2024-01" db="EMBL/GenBank/DDBJ databases">
        <title>Mariniflexile litorale sp. nov., isolated from the shallow sediments of the Sea of Japan.</title>
        <authorList>
            <person name="Romanenko L."/>
            <person name="Bystritskaya E."/>
            <person name="Isaeva M."/>
        </authorList>
    </citation>
    <scope>NUCLEOTIDE SEQUENCE [LARGE SCALE GENOMIC DNA]</scope>
    <source>
        <strain evidence="3 4">KCTC 32427</strain>
    </source>
</reference>
<feature type="domain" description="PKD/Chitinase" evidence="2">
    <location>
        <begin position="122"/>
        <end position="200"/>
    </location>
</feature>
<feature type="chain" id="PRO_5046395662" description="PKD/Chitinase domain-containing protein" evidence="1">
    <location>
        <begin position="22"/>
        <end position="726"/>
    </location>
</feature>
<dbReference type="SMART" id="SM00089">
    <property type="entry name" value="PKD"/>
    <property type="match status" value="2"/>
</dbReference>
<comment type="caution">
    <text evidence="3">The sequence shown here is derived from an EMBL/GenBank/DDBJ whole genome shotgun (WGS) entry which is preliminary data.</text>
</comment>
<dbReference type="Gene3D" id="2.60.120.260">
    <property type="entry name" value="Galactose-binding domain-like"/>
    <property type="match status" value="2"/>
</dbReference>
<dbReference type="EMBL" id="JAZHYP010000003">
    <property type="protein sequence ID" value="MEN3323681.1"/>
    <property type="molecule type" value="Genomic_DNA"/>
</dbReference>
<evidence type="ECO:0000313" key="4">
    <source>
        <dbReference type="Proteomes" id="UP001416393"/>
    </source>
</evidence>
<dbReference type="InterPro" id="IPR013783">
    <property type="entry name" value="Ig-like_fold"/>
</dbReference>
<sequence>MKTLKYIFSLSLILIVFINCTEDDNDLSFIDNVVAPSNVTALFQITQDNTGLVTLTPNAEGAVSYNITLGDGAAPITVKQGASAQHVYAEGNYTVNIEAIGITGLKSTVSKDITVSFKAPENLVVTIENDAALSKQVNVTATADFAMFYEVYFGEAGNDTPVAGNIGETVSYTYQEAGTYTIRIVAMGGAIETTEYSQEFLVTAILQPLASAKAPPFRQTSDVISVFSDKANYEYNLSNDFFPYWDQGANWNVGEFKIGNDKILRYTGLTYQGIQLGANIDASGMEFLHLDVWTANSNDAKISPISVSTGEKAFNLDLTANQWTSFDIPLSYFTDLGLSMSDIAQFKFDGAPSGGTIFVDNIYFWKEPSNYVPLIFDDFEGNGNITTWAGDGAGLNTTFANPYVNANNFSDTVLEYNDNGGQYANVQFVADSKFDLSGGKSVFTIKIYVPSSSITGSQPNQVSLKLQNSGLGSNSWQTQTEIIKPIALDTWQVLTFDFGSDPFINLDVNSPNPVDRTDLDKVVIQVNSENNTDKVKAYIDDFKYGTTPTADAPPYAKDGFEGKGTITTWAGDGAGLNTAFANPFIGQKNTSPTVLEYKDDGGQYANIQFTVTPKFDLKAKSKFTLKIYVPSSSITGTQANKISLKLQNSGLGSNSWQTQTEIIKPITLDTWQEITFDFVNDTFINLDGGSPDPVDRTDLDKVVIQVNGENNNDKVIAYIDNFNYHN</sequence>
<evidence type="ECO:0000313" key="3">
    <source>
        <dbReference type="EMBL" id="MEN3323681.1"/>
    </source>
</evidence>
<evidence type="ECO:0000259" key="2">
    <source>
        <dbReference type="SMART" id="SM00089"/>
    </source>
</evidence>
<dbReference type="RefSeq" id="WP_346241331.1">
    <property type="nucleotide sequence ID" value="NZ_JAZHYP010000003.1"/>
</dbReference>
<gene>
    <name evidence="3" type="ORF">VP395_08075</name>
</gene>
<dbReference type="InterPro" id="IPR008979">
    <property type="entry name" value="Galactose-bd-like_sf"/>
</dbReference>
<organism evidence="3 4">
    <name type="scientific">Mariniflexile soesokkakense</name>
    <dbReference type="NCBI Taxonomy" id="1343160"/>
    <lineage>
        <taxon>Bacteria</taxon>
        <taxon>Pseudomonadati</taxon>
        <taxon>Bacteroidota</taxon>
        <taxon>Flavobacteriia</taxon>
        <taxon>Flavobacteriales</taxon>
        <taxon>Flavobacteriaceae</taxon>
        <taxon>Mariniflexile</taxon>
    </lineage>
</organism>
<proteinExistence type="predicted"/>
<feature type="domain" description="PKD/Chitinase" evidence="2">
    <location>
        <begin position="40"/>
        <end position="118"/>
    </location>
</feature>
<feature type="signal peptide" evidence="1">
    <location>
        <begin position="1"/>
        <end position="21"/>
    </location>
</feature>
<protein>
    <recommendedName>
        <fullName evidence="2">PKD/Chitinase domain-containing protein</fullName>
    </recommendedName>
</protein>
<keyword evidence="1" id="KW-0732">Signal</keyword>
<evidence type="ECO:0000256" key="1">
    <source>
        <dbReference type="SAM" id="SignalP"/>
    </source>
</evidence>